<evidence type="ECO:0000313" key="2">
    <source>
        <dbReference type="EMBL" id="MCF2497162.1"/>
    </source>
</evidence>
<accession>A0A9X1QB30</accession>
<dbReference type="Proteomes" id="UP001139411">
    <property type="component" value="Unassembled WGS sequence"/>
</dbReference>
<evidence type="ECO:0000256" key="1">
    <source>
        <dbReference type="SAM" id="SignalP"/>
    </source>
</evidence>
<dbReference type="EMBL" id="JAKFFV010000002">
    <property type="protein sequence ID" value="MCF2497162.1"/>
    <property type="molecule type" value="Genomic_DNA"/>
</dbReference>
<comment type="caution">
    <text evidence="2">The sequence shown here is derived from an EMBL/GenBank/DDBJ whole genome shotgun (WGS) entry which is preliminary data.</text>
</comment>
<keyword evidence="1" id="KW-0732">Signal</keyword>
<sequence>MRTVSLFICLCSIAFLAGCNHQKSDVVNPVIGNISFVEKFGFEPDEDTDNELRIKTHLLYVERLLRQADVSHLTSEFKSRRTHLLNLLRSYAQAGKYPKNYDYEGQRKPCFIDKDQNICAVGYLVEQTAGRRTAELINANYQYADILDMNSESVDNWIASSGLTKKECAMIQPAYGSYPYPDQPSNRIKPGYAISSAVLMGANATFNVINIADIARGADSKTAPVLGFLAGTSQVAMGAFGFARERRLTRGDNSPQFTSQGRLSLFNIGIGTSTILLSSWNLLRQKKMEQKRTSWNIYSFPDGNNQAGVGLSFSRKL</sequence>
<protein>
    <recommendedName>
        <fullName evidence="4">DUF5683 domain-containing protein</fullName>
    </recommendedName>
</protein>
<feature type="signal peptide" evidence="1">
    <location>
        <begin position="1"/>
        <end position="17"/>
    </location>
</feature>
<dbReference type="PROSITE" id="PS51257">
    <property type="entry name" value="PROKAR_LIPOPROTEIN"/>
    <property type="match status" value="1"/>
</dbReference>
<feature type="chain" id="PRO_5040777935" description="DUF5683 domain-containing protein" evidence="1">
    <location>
        <begin position="18"/>
        <end position="317"/>
    </location>
</feature>
<dbReference type="RefSeq" id="WP_235176666.1">
    <property type="nucleotide sequence ID" value="NZ_JAKFFV010000002.1"/>
</dbReference>
<organism evidence="2 3">
    <name type="scientific">Dyadobacter chenhuakuii</name>
    <dbReference type="NCBI Taxonomy" id="2909339"/>
    <lineage>
        <taxon>Bacteria</taxon>
        <taxon>Pseudomonadati</taxon>
        <taxon>Bacteroidota</taxon>
        <taxon>Cytophagia</taxon>
        <taxon>Cytophagales</taxon>
        <taxon>Spirosomataceae</taxon>
        <taxon>Dyadobacter</taxon>
    </lineage>
</organism>
<dbReference type="AlphaFoldDB" id="A0A9X1QB30"/>
<evidence type="ECO:0008006" key="4">
    <source>
        <dbReference type="Google" id="ProtNLM"/>
    </source>
</evidence>
<reference evidence="2" key="1">
    <citation type="submission" date="2022-01" db="EMBL/GenBank/DDBJ databases">
        <title>Novel species in genus Dyadobacter.</title>
        <authorList>
            <person name="Ma C."/>
        </authorList>
    </citation>
    <scope>NUCLEOTIDE SEQUENCE</scope>
    <source>
        <strain evidence="2">CY357</strain>
    </source>
</reference>
<name>A0A9X1QB30_9BACT</name>
<evidence type="ECO:0000313" key="3">
    <source>
        <dbReference type="Proteomes" id="UP001139411"/>
    </source>
</evidence>
<gene>
    <name evidence="2" type="ORF">L0661_02515</name>
</gene>
<proteinExistence type="predicted"/>